<protein>
    <submittedName>
        <fullName evidence="5">Helix-turn-helix domain-containing protein</fullName>
    </submittedName>
</protein>
<dbReference type="PANTHER" id="PTHR34236">
    <property type="entry name" value="DIMETHYL SULFOXIDE REDUCTASE TRANSCRIPTIONAL ACTIVATOR"/>
    <property type="match status" value="1"/>
</dbReference>
<evidence type="ECO:0000313" key="6">
    <source>
        <dbReference type="EMBL" id="MFC7143115.1"/>
    </source>
</evidence>
<dbReference type="Pfam" id="PF15915">
    <property type="entry name" value="BAT"/>
    <property type="match status" value="1"/>
</dbReference>
<evidence type="ECO:0000256" key="1">
    <source>
        <dbReference type="ARBA" id="ARBA00023015"/>
    </source>
</evidence>
<keyword evidence="7" id="KW-1185">Reference proteome</keyword>
<comment type="caution">
    <text evidence="5">The sequence shown here is derived from an EMBL/GenBank/DDBJ whole genome shotgun (WGS) entry which is preliminary data.</text>
</comment>
<dbReference type="Proteomes" id="UP001596432">
    <property type="component" value="Unassembled WGS sequence"/>
</dbReference>
<dbReference type="AlphaFoldDB" id="A0ABD5YAQ6"/>
<feature type="domain" description="HTH bat-type" evidence="3">
    <location>
        <begin position="157"/>
        <end position="209"/>
    </location>
</feature>
<organism evidence="5 7">
    <name type="scientific">Halosimplex aquaticum</name>
    <dbReference type="NCBI Taxonomy" id="3026162"/>
    <lineage>
        <taxon>Archaea</taxon>
        <taxon>Methanobacteriati</taxon>
        <taxon>Methanobacteriota</taxon>
        <taxon>Stenosarchaea group</taxon>
        <taxon>Halobacteria</taxon>
        <taxon>Halobacteriales</taxon>
        <taxon>Haloarculaceae</taxon>
        <taxon>Halosimplex</taxon>
    </lineage>
</organism>
<evidence type="ECO:0000313" key="7">
    <source>
        <dbReference type="Proteomes" id="UP001596432"/>
    </source>
</evidence>
<dbReference type="InterPro" id="IPR031803">
    <property type="entry name" value="BAT_GAF/HTH-assoc"/>
</dbReference>
<dbReference type="Pfam" id="PF04967">
    <property type="entry name" value="HTH_10"/>
    <property type="match status" value="1"/>
</dbReference>
<dbReference type="RefSeq" id="WP_382261917.1">
    <property type="nucleotide sequence ID" value="NZ_JBHTAS010000003.1"/>
</dbReference>
<evidence type="ECO:0000256" key="2">
    <source>
        <dbReference type="ARBA" id="ARBA00023163"/>
    </source>
</evidence>
<dbReference type="EMBL" id="JBHTAS010000003">
    <property type="protein sequence ID" value="MFC7143015.1"/>
    <property type="molecule type" value="Genomic_DNA"/>
</dbReference>
<name>A0ABD5YAQ6_9EURY</name>
<keyword evidence="1" id="KW-0805">Transcription regulation</keyword>
<evidence type="ECO:0000259" key="4">
    <source>
        <dbReference type="Pfam" id="PF15915"/>
    </source>
</evidence>
<dbReference type="InterPro" id="IPR007050">
    <property type="entry name" value="HTH_bacterioopsin"/>
</dbReference>
<accession>A0ABD5YAQ6</accession>
<dbReference type="EMBL" id="JBHTAS010000003">
    <property type="protein sequence ID" value="MFC7143115.1"/>
    <property type="molecule type" value="Genomic_DNA"/>
</dbReference>
<feature type="domain" description="Bacterioopsin transcriptional activator GAF and HTH associated" evidence="4">
    <location>
        <begin position="6"/>
        <end position="140"/>
    </location>
</feature>
<reference evidence="5" key="3">
    <citation type="submission" date="2024-09" db="EMBL/GenBank/DDBJ databases">
        <authorList>
            <person name="Sun Q."/>
        </authorList>
    </citation>
    <scope>NUCLEOTIDE SEQUENCE</scope>
    <source>
        <strain evidence="5">NBRC 111756</strain>
    </source>
</reference>
<evidence type="ECO:0000313" key="5">
    <source>
        <dbReference type="EMBL" id="MFC7143015.1"/>
    </source>
</evidence>
<gene>
    <name evidence="5" type="ORF">ACFQMA_24745</name>
    <name evidence="6" type="ORF">ACFQMA_25280</name>
</gene>
<reference evidence="5" key="1">
    <citation type="journal article" date="2014" name="Int. J. Syst. Evol. Microbiol.">
        <title>Complete genome sequence of Corynebacterium casei LMG S-19264T (=DSM 44701T), isolated from a smear-ripened cheese.</title>
        <authorList>
            <consortium name="US DOE Joint Genome Institute (JGI-PGF)"/>
            <person name="Walter F."/>
            <person name="Albersmeier A."/>
            <person name="Kalinowski J."/>
            <person name="Ruckert C."/>
        </authorList>
    </citation>
    <scope>NUCLEOTIDE SEQUENCE [LARGE SCALE GENOMIC DNA]</scope>
    <source>
        <strain evidence="5">NBRC 111756</strain>
    </source>
</reference>
<dbReference type="PANTHER" id="PTHR34236:SF1">
    <property type="entry name" value="DIMETHYL SULFOXIDE REDUCTASE TRANSCRIPTIONAL ACTIVATOR"/>
    <property type="match status" value="1"/>
</dbReference>
<proteinExistence type="predicted"/>
<evidence type="ECO:0000259" key="3">
    <source>
        <dbReference type="Pfam" id="PF04967"/>
    </source>
</evidence>
<keyword evidence="2" id="KW-0804">Transcription</keyword>
<sequence>MSTIVEATVPAEQFALAETLETVPGAEVRMVRLVAHGAEHVMPFLWAGCEDTERLHNALVNDPTTEEVDALADFDGESLFRVEWATRVRVLVSIIAEEDATILDASGRDDTWHLQIFFPEHERVSETDEFCSEYGIDLSLERINRLSEAAEYGHLGLTERQYETLCSAYEAGYYDVPRTVNQEELAEYFDVSHQALSERLRRAHETVITNALYHKIHRRDHEVSPRMRHEVDT</sequence>
<reference evidence="7" key="2">
    <citation type="journal article" date="2019" name="Int. J. Syst. Evol. Microbiol.">
        <title>The Global Catalogue of Microorganisms (GCM) 10K type strain sequencing project: providing services to taxonomists for standard genome sequencing and annotation.</title>
        <authorList>
            <consortium name="The Broad Institute Genomics Platform"/>
            <consortium name="The Broad Institute Genome Sequencing Center for Infectious Disease"/>
            <person name="Wu L."/>
            <person name="Ma J."/>
        </authorList>
    </citation>
    <scope>NUCLEOTIDE SEQUENCE [LARGE SCALE GENOMIC DNA]</scope>
    <source>
        <strain evidence="7">XZYJT29</strain>
    </source>
</reference>